<dbReference type="Gene3D" id="3.40.50.720">
    <property type="entry name" value="NAD(P)-binding Rossmann-like Domain"/>
    <property type="match status" value="1"/>
</dbReference>
<gene>
    <name evidence="3" type="primary">xdhC</name>
    <name evidence="3" type="ORF">E4L98_02315</name>
</gene>
<evidence type="ECO:0000313" key="4">
    <source>
        <dbReference type="Proteomes" id="UP000297729"/>
    </source>
</evidence>
<dbReference type="PANTHER" id="PTHR30388">
    <property type="entry name" value="ALDEHYDE OXIDOREDUCTASE MOLYBDENUM COFACTOR ASSEMBLY PROTEIN"/>
    <property type="match status" value="1"/>
</dbReference>
<dbReference type="Pfam" id="PF02625">
    <property type="entry name" value="XdhC_CoxI"/>
    <property type="match status" value="1"/>
</dbReference>
<organism evidence="3 4">
    <name type="scientific">Duganella callida</name>
    <dbReference type="NCBI Taxonomy" id="2561932"/>
    <lineage>
        <taxon>Bacteria</taxon>
        <taxon>Pseudomonadati</taxon>
        <taxon>Pseudomonadota</taxon>
        <taxon>Betaproteobacteria</taxon>
        <taxon>Burkholderiales</taxon>
        <taxon>Oxalobacteraceae</taxon>
        <taxon>Telluria group</taxon>
        <taxon>Duganella</taxon>
    </lineage>
</organism>
<feature type="domain" description="XdhC- CoxI" evidence="1">
    <location>
        <begin position="11"/>
        <end position="64"/>
    </location>
</feature>
<evidence type="ECO:0000259" key="2">
    <source>
        <dbReference type="Pfam" id="PF13478"/>
    </source>
</evidence>
<dbReference type="SUPFAM" id="SSF51735">
    <property type="entry name" value="NAD(P)-binding Rossmann-fold domains"/>
    <property type="match status" value="1"/>
</dbReference>
<name>A0A4Y9SVD5_9BURK</name>
<comment type="caution">
    <text evidence="3">The sequence shown here is derived from an EMBL/GenBank/DDBJ whole genome shotgun (WGS) entry which is preliminary data.</text>
</comment>
<dbReference type="PANTHER" id="PTHR30388:SF6">
    <property type="entry name" value="XANTHINE DEHYDROGENASE SUBUNIT A-RELATED"/>
    <property type="match status" value="1"/>
</dbReference>
<accession>A0A4Y9SVD5</accession>
<dbReference type="RefSeq" id="WP_135199989.1">
    <property type="nucleotide sequence ID" value="NZ_SPVG01000023.1"/>
</dbReference>
<dbReference type="InterPro" id="IPR014308">
    <property type="entry name" value="Xanthine_DH_XdhC"/>
</dbReference>
<proteinExistence type="predicted"/>
<dbReference type="Pfam" id="PF13478">
    <property type="entry name" value="XdhC_C"/>
    <property type="match status" value="1"/>
</dbReference>
<evidence type="ECO:0000313" key="3">
    <source>
        <dbReference type="EMBL" id="TFW30398.1"/>
    </source>
</evidence>
<feature type="domain" description="XdhC Rossmann" evidence="2">
    <location>
        <begin position="220"/>
        <end position="362"/>
    </location>
</feature>
<protein>
    <submittedName>
        <fullName evidence="3">Xanthine dehydrogenase accessory protein XdhC</fullName>
    </submittedName>
</protein>
<dbReference type="AlphaFoldDB" id="A0A4Y9SVD5"/>
<sequence length="386" mass="40978">MDEWLTARIAEPAVLVTVAIVEGSGPREPGARMLVTARGQYDTIGGGHLEMCAVEQARMMLASADAAADAEASASLVQRHGWSAAARIERYPLGPRLGQCCGGVVHLAFEFVDPALGAVLASLRARRREDNWRLSAIDGPSMSLLLDADGAIVAGLPAAGRPKAADGFPQSVHGDQARPDLALVGADMPQIDRQRGTHVLRDAAGRRWLVDPCLAPRAHLVLFGAGHVGAAIVRMLGELPCTVTWVDEREDMFPAAIPPNVTVEATDLPEALVAAAPPNASYLVMTHSHALDQRLSEAILRRDDVGWFGLIGSQTKRVQFERRMAARDIPPQRIDAMVCPIGLPGITSKLPAAIAASVCAQLLMVWEQQQIAALNAGTPVRLAAAS</sequence>
<dbReference type="InterPro" id="IPR052698">
    <property type="entry name" value="MoCofactor_Util/Proc"/>
</dbReference>
<reference evidence="3 4" key="1">
    <citation type="submission" date="2019-03" db="EMBL/GenBank/DDBJ databases">
        <title>Draft Genome Sequence of Duganella callidus sp. nov., a Novel Duganella Species Isolated from Cultivated Soil.</title>
        <authorList>
            <person name="Raths R."/>
            <person name="Peta V."/>
            <person name="Bucking H."/>
        </authorList>
    </citation>
    <scope>NUCLEOTIDE SEQUENCE [LARGE SCALE GENOMIC DNA]</scope>
    <source>
        <strain evidence="3 4">DN04</strain>
    </source>
</reference>
<dbReference type="InterPro" id="IPR003777">
    <property type="entry name" value="XdhC_CoxI"/>
</dbReference>
<keyword evidence="4" id="KW-1185">Reference proteome</keyword>
<dbReference type="EMBL" id="SPVG01000023">
    <property type="protein sequence ID" value="TFW30398.1"/>
    <property type="molecule type" value="Genomic_DNA"/>
</dbReference>
<dbReference type="InterPro" id="IPR027051">
    <property type="entry name" value="XdhC_Rossmann_dom"/>
</dbReference>
<dbReference type="InterPro" id="IPR036291">
    <property type="entry name" value="NAD(P)-bd_dom_sf"/>
</dbReference>
<evidence type="ECO:0000259" key="1">
    <source>
        <dbReference type="Pfam" id="PF02625"/>
    </source>
</evidence>
<dbReference type="OrthoDB" id="61481at2"/>
<dbReference type="Proteomes" id="UP000297729">
    <property type="component" value="Unassembled WGS sequence"/>
</dbReference>
<dbReference type="NCBIfam" id="TIGR02964">
    <property type="entry name" value="xanthine_xdhC"/>
    <property type="match status" value="1"/>
</dbReference>